<evidence type="ECO:0000256" key="2">
    <source>
        <dbReference type="SAM" id="MobiDB-lite"/>
    </source>
</evidence>
<evidence type="ECO:0000313" key="4">
    <source>
        <dbReference type="EMBL" id="PIO65262.1"/>
    </source>
</evidence>
<dbReference type="GO" id="GO:0016020">
    <property type="term" value="C:membrane"/>
    <property type="evidence" value="ECO:0007669"/>
    <property type="project" value="InterPro"/>
</dbReference>
<dbReference type="CDD" id="cd11304">
    <property type="entry name" value="Cadherin_repeat"/>
    <property type="match status" value="1"/>
</dbReference>
<gene>
    <name evidence="4" type="ORF">TELCIR_13078</name>
</gene>
<dbReference type="GO" id="GO:0007156">
    <property type="term" value="P:homophilic cell adhesion via plasma membrane adhesion molecules"/>
    <property type="evidence" value="ECO:0007669"/>
    <property type="project" value="InterPro"/>
</dbReference>
<evidence type="ECO:0000256" key="1">
    <source>
        <dbReference type="PROSITE-ProRule" id="PRU00043"/>
    </source>
</evidence>
<reference evidence="4 5" key="1">
    <citation type="submission" date="2015-09" db="EMBL/GenBank/DDBJ databases">
        <title>Draft genome of the parasitic nematode Teladorsagia circumcincta isolate WARC Sus (inbred).</title>
        <authorList>
            <person name="Mitreva M."/>
        </authorList>
    </citation>
    <scope>NUCLEOTIDE SEQUENCE [LARGE SCALE GENOMIC DNA]</scope>
    <source>
        <strain evidence="4 5">S</strain>
    </source>
</reference>
<dbReference type="InterPro" id="IPR015919">
    <property type="entry name" value="Cadherin-like_sf"/>
</dbReference>
<accession>A0A2G9U6D6</accession>
<dbReference type="Proteomes" id="UP000230423">
    <property type="component" value="Unassembled WGS sequence"/>
</dbReference>
<keyword evidence="1" id="KW-0106">Calcium</keyword>
<feature type="domain" description="Cadherin" evidence="3">
    <location>
        <begin position="1"/>
        <end position="76"/>
    </location>
</feature>
<keyword evidence="5" id="KW-1185">Reference proteome</keyword>
<dbReference type="PROSITE" id="PS50268">
    <property type="entry name" value="CADHERIN_2"/>
    <property type="match status" value="1"/>
</dbReference>
<sequence>MFTIDKARCNGKECSTTLRLAKSLDFESQRIHHVLITAEDGNPLSNRTLSTTHLIAIHVTDEDDKAGNTKLDAPQSDKTTTVSNYDRST</sequence>
<dbReference type="InterPro" id="IPR002126">
    <property type="entry name" value="Cadherin-like_dom"/>
</dbReference>
<proteinExistence type="predicted"/>
<evidence type="ECO:0000259" key="3">
    <source>
        <dbReference type="PROSITE" id="PS50268"/>
    </source>
</evidence>
<feature type="compositionally biased region" description="Polar residues" evidence="2">
    <location>
        <begin position="76"/>
        <end position="89"/>
    </location>
</feature>
<name>A0A2G9U6D6_TELCI</name>
<dbReference type="OrthoDB" id="5799622at2759"/>
<evidence type="ECO:0000313" key="5">
    <source>
        <dbReference type="Proteomes" id="UP000230423"/>
    </source>
</evidence>
<dbReference type="GO" id="GO:0005509">
    <property type="term" value="F:calcium ion binding"/>
    <property type="evidence" value="ECO:0007669"/>
    <property type="project" value="UniProtKB-UniRule"/>
</dbReference>
<organism evidence="4 5">
    <name type="scientific">Teladorsagia circumcincta</name>
    <name type="common">Brown stomach worm</name>
    <name type="synonym">Ostertagia circumcincta</name>
    <dbReference type="NCBI Taxonomy" id="45464"/>
    <lineage>
        <taxon>Eukaryota</taxon>
        <taxon>Metazoa</taxon>
        <taxon>Ecdysozoa</taxon>
        <taxon>Nematoda</taxon>
        <taxon>Chromadorea</taxon>
        <taxon>Rhabditida</taxon>
        <taxon>Rhabditina</taxon>
        <taxon>Rhabditomorpha</taxon>
        <taxon>Strongyloidea</taxon>
        <taxon>Trichostrongylidae</taxon>
        <taxon>Teladorsagia</taxon>
    </lineage>
</organism>
<dbReference type="Gene3D" id="2.60.40.60">
    <property type="entry name" value="Cadherins"/>
    <property type="match status" value="1"/>
</dbReference>
<dbReference type="EMBL" id="KZ349153">
    <property type="protein sequence ID" value="PIO65262.1"/>
    <property type="molecule type" value="Genomic_DNA"/>
</dbReference>
<feature type="region of interest" description="Disordered" evidence="2">
    <location>
        <begin position="63"/>
        <end position="89"/>
    </location>
</feature>
<dbReference type="AlphaFoldDB" id="A0A2G9U6D6"/>
<protein>
    <recommendedName>
        <fullName evidence="3">Cadherin domain-containing protein</fullName>
    </recommendedName>
</protein>
<dbReference type="SUPFAM" id="SSF49313">
    <property type="entry name" value="Cadherin-like"/>
    <property type="match status" value="1"/>
</dbReference>